<reference evidence="1 2" key="1">
    <citation type="submission" date="2013-03" db="EMBL/GenBank/DDBJ databases">
        <title>The Genome Sequence of Enterococcus dispar ATCC_51266 (Illumina only assembly).</title>
        <authorList>
            <consortium name="The Broad Institute Genomics Platform"/>
            <consortium name="The Broad Institute Genome Sequencing Center for Infectious Disease"/>
            <person name="Earl A."/>
            <person name="Russ C."/>
            <person name="Gilmore M."/>
            <person name="Surin D."/>
            <person name="Walker B."/>
            <person name="Young S."/>
            <person name="Zeng Q."/>
            <person name="Gargeya S."/>
            <person name="Fitzgerald M."/>
            <person name="Haas B."/>
            <person name="Abouelleil A."/>
            <person name="Allen A.W."/>
            <person name="Alvarado L."/>
            <person name="Arachchi H.M."/>
            <person name="Berlin A.M."/>
            <person name="Chapman S.B."/>
            <person name="Gainer-Dewar J."/>
            <person name="Goldberg J."/>
            <person name="Griggs A."/>
            <person name="Gujja S."/>
            <person name="Hansen M."/>
            <person name="Howarth C."/>
            <person name="Imamovic A."/>
            <person name="Ireland A."/>
            <person name="Larimer J."/>
            <person name="McCowan C."/>
            <person name="Murphy C."/>
            <person name="Pearson M."/>
            <person name="Poon T.W."/>
            <person name="Priest M."/>
            <person name="Roberts A."/>
            <person name="Saif S."/>
            <person name="Shea T."/>
            <person name="Sisk P."/>
            <person name="Sykes S."/>
            <person name="Wortman J."/>
            <person name="Nusbaum C."/>
            <person name="Birren B."/>
        </authorList>
    </citation>
    <scope>NUCLEOTIDE SEQUENCE [LARGE SCALE GENOMIC DNA]</scope>
    <source>
        <strain evidence="1 2">ATCC 51266</strain>
    </source>
</reference>
<evidence type="ECO:0000313" key="1">
    <source>
        <dbReference type="EMBL" id="EOT38035.1"/>
    </source>
</evidence>
<dbReference type="HOGENOM" id="CLU_1842010_0_0_9"/>
<dbReference type="eggNOG" id="ENOG50306YE">
    <property type="taxonomic scope" value="Bacteria"/>
</dbReference>
<dbReference type="RefSeq" id="WP_016173821.1">
    <property type="nucleotide sequence ID" value="NZ_ASWK01000004.1"/>
</dbReference>
<sequence length="139" mass="16443">MSDSIEKMTLKELADELGVTKNTVRNQLVNRGYDLSRYKENGIIMLDKELIGVARSIYRSKTSQLTGNLPVDKAGNDFPLEKENEFLREQLVEKDKQISKLTEMIRDQQKLTLLQQQKNDQLLLENQELKNRKWWQFWK</sequence>
<gene>
    <name evidence="1" type="ORF">OMK_02715</name>
</gene>
<accession>S1MVI5</accession>
<organism evidence="1 2">
    <name type="scientific">Enterococcus dispar ATCC 51266</name>
    <dbReference type="NCBI Taxonomy" id="1139219"/>
    <lineage>
        <taxon>Bacteria</taxon>
        <taxon>Bacillati</taxon>
        <taxon>Bacillota</taxon>
        <taxon>Bacilli</taxon>
        <taxon>Lactobacillales</taxon>
        <taxon>Enterococcaceae</taxon>
        <taxon>Enterococcus</taxon>
    </lineage>
</organism>
<dbReference type="STRING" id="44009.RV01_GL001594"/>
<dbReference type="PATRIC" id="fig|1139219.3.peg.2658"/>
<dbReference type="Proteomes" id="UP000014127">
    <property type="component" value="Unassembled WGS sequence"/>
</dbReference>
<proteinExistence type="predicted"/>
<comment type="caution">
    <text evidence="1">The sequence shown here is derived from an EMBL/GenBank/DDBJ whole genome shotgun (WGS) entry which is preliminary data.</text>
</comment>
<evidence type="ECO:0000313" key="2">
    <source>
        <dbReference type="Proteomes" id="UP000014127"/>
    </source>
</evidence>
<dbReference type="AlphaFoldDB" id="S1MVI5"/>
<evidence type="ECO:0008006" key="3">
    <source>
        <dbReference type="Google" id="ProtNLM"/>
    </source>
</evidence>
<dbReference type="OrthoDB" id="9914381at2"/>
<dbReference type="EMBL" id="AHYR01000015">
    <property type="protein sequence ID" value="EOT38035.1"/>
    <property type="molecule type" value="Genomic_DNA"/>
</dbReference>
<name>S1MVI5_9ENTE</name>
<keyword evidence="2" id="KW-1185">Reference proteome</keyword>
<protein>
    <recommendedName>
        <fullName evidence="3">Helix-turn-helix type 11 domain-containing protein</fullName>
    </recommendedName>
</protein>